<evidence type="ECO:0000313" key="3">
    <source>
        <dbReference type="Proteomes" id="UP000009168"/>
    </source>
</evidence>
<accession>Q231R4</accession>
<feature type="region of interest" description="Disordered" evidence="1">
    <location>
        <begin position="141"/>
        <end position="160"/>
    </location>
</feature>
<dbReference type="GeneID" id="7842014"/>
<protein>
    <submittedName>
        <fullName evidence="2">Uncharacterized protein</fullName>
    </submittedName>
</protein>
<evidence type="ECO:0000256" key="1">
    <source>
        <dbReference type="SAM" id="MobiDB-lite"/>
    </source>
</evidence>
<organism evidence="2 3">
    <name type="scientific">Tetrahymena thermophila (strain SB210)</name>
    <dbReference type="NCBI Taxonomy" id="312017"/>
    <lineage>
        <taxon>Eukaryota</taxon>
        <taxon>Sar</taxon>
        <taxon>Alveolata</taxon>
        <taxon>Ciliophora</taxon>
        <taxon>Intramacronucleata</taxon>
        <taxon>Oligohymenophorea</taxon>
        <taxon>Hymenostomatida</taxon>
        <taxon>Tetrahymenina</taxon>
        <taxon>Tetrahymenidae</taxon>
        <taxon>Tetrahymena</taxon>
    </lineage>
</organism>
<dbReference type="SUPFAM" id="SSF53474">
    <property type="entry name" value="alpha/beta-Hydrolases"/>
    <property type="match status" value="1"/>
</dbReference>
<keyword evidence="3" id="KW-1185">Reference proteome</keyword>
<dbReference type="AlphaFoldDB" id="Q231R4"/>
<dbReference type="RefSeq" id="XP_001011483.3">
    <property type="nucleotide sequence ID" value="XM_001011483.4"/>
</dbReference>
<gene>
    <name evidence="2" type="ORF">TTHERM_00784250</name>
</gene>
<dbReference type="InParanoid" id="Q231R4"/>
<dbReference type="KEGG" id="tet:TTHERM_00784250"/>
<reference evidence="3" key="1">
    <citation type="journal article" date="2006" name="PLoS Biol.">
        <title>Macronuclear genome sequence of the ciliate Tetrahymena thermophila, a model eukaryote.</title>
        <authorList>
            <person name="Eisen J.A."/>
            <person name="Coyne R.S."/>
            <person name="Wu M."/>
            <person name="Wu D."/>
            <person name="Thiagarajan M."/>
            <person name="Wortman J.R."/>
            <person name="Badger J.H."/>
            <person name="Ren Q."/>
            <person name="Amedeo P."/>
            <person name="Jones K.M."/>
            <person name="Tallon L.J."/>
            <person name="Delcher A.L."/>
            <person name="Salzberg S.L."/>
            <person name="Silva J.C."/>
            <person name="Haas B.J."/>
            <person name="Majoros W.H."/>
            <person name="Farzad M."/>
            <person name="Carlton J.M."/>
            <person name="Smith R.K. Jr."/>
            <person name="Garg J."/>
            <person name="Pearlman R.E."/>
            <person name="Karrer K.M."/>
            <person name="Sun L."/>
            <person name="Manning G."/>
            <person name="Elde N.C."/>
            <person name="Turkewitz A.P."/>
            <person name="Asai D.J."/>
            <person name="Wilkes D.E."/>
            <person name="Wang Y."/>
            <person name="Cai H."/>
            <person name="Collins K."/>
            <person name="Stewart B.A."/>
            <person name="Lee S.R."/>
            <person name="Wilamowska K."/>
            <person name="Weinberg Z."/>
            <person name="Ruzzo W.L."/>
            <person name="Wloga D."/>
            <person name="Gaertig J."/>
            <person name="Frankel J."/>
            <person name="Tsao C.-C."/>
            <person name="Gorovsky M.A."/>
            <person name="Keeling P.J."/>
            <person name="Waller R.F."/>
            <person name="Patron N.J."/>
            <person name="Cherry J.M."/>
            <person name="Stover N.A."/>
            <person name="Krieger C.J."/>
            <person name="del Toro C."/>
            <person name="Ryder H.F."/>
            <person name="Williamson S.C."/>
            <person name="Barbeau R.A."/>
            <person name="Hamilton E.P."/>
            <person name="Orias E."/>
        </authorList>
    </citation>
    <scope>NUCLEOTIDE SEQUENCE [LARGE SCALE GENOMIC DNA]</scope>
    <source>
        <strain evidence="3">SB210</strain>
    </source>
</reference>
<dbReference type="InterPro" id="IPR029058">
    <property type="entry name" value="AB_hydrolase_fold"/>
</dbReference>
<dbReference type="HOGENOM" id="CLU_034049_0_0_1"/>
<sequence length="616" mass="72088">MSNILKQPTINSTIQNNQKSIIQQQKTKIQNQKKKRKKKMISLLLSTLTEDQNYFSDLKIYEKFPYLKEEKSIFNEQVQQLCYQYSDKICEEEQVQLQTGNFNLDCLGSHLTQSINSTDQTRLQKQYLGFPRFKQIEQKTDSTNEDNTFENQQDKSLNLNSQELIDSPGRYNGRIYEGEDAQHSLNNSQEQIYLDSLNDRCKRSKRTQINPEQMEQIKRSQISGNEQELTEETKGVIKQGFLSSLQQIISSKLQSFLVSNKNPMFYGLDDCLIDLNQIQQGYDGRITYKNKQQLQTVTFLISGYLTQDLKASENFQILTNTKNKESQENLFIFYKWSDSRLFKILDKFLNNIMHNYEPEIYQDYLKELLDSCLQACFNDVIIKGIYWLLELLNMCIKQVGTPFFLNQVRILKTALDTTIEDFQVAYEQAKNGGKILAENINNLKLMRKLNIDFMGHSLGAVVTAYAVKNLSMSARYLMLFGGVATVKEIQDYSKKFQMCYNFYSENDTVVKTCLVKAKVVGDQKFVGTIPFSFNNQIFNLNTKIDHLDYMNKYQEYYNLAMEQFKSPSNRLDQTEKINFMKFGLGELLLYLLQDKPKDKQVSIFYLFVLYIYQLFL</sequence>
<feature type="compositionally biased region" description="Polar residues" evidence="1">
    <location>
        <begin position="149"/>
        <end position="160"/>
    </location>
</feature>
<dbReference type="Proteomes" id="UP000009168">
    <property type="component" value="Unassembled WGS sequence"/>
</dbReference>
<proteinExistence type="predicted"/>
<evidence type="ECO:0000313" key="2">
    <source>
        <dbReference type="EMBL" id="EAR91238.3"/>
    </source>
</evidence>
<dbReference type="EMBL" id="GG662770">
    <property type="protein sequence ID" value="EAR91238.3"/>
    <property type="molecule type" value="Genomic_DNA"/>
</dbReference>
<name>Q231R4_TETTS</name>